<gene>
    <name evidence="1" type="ORF">METZ01_LOCUS175768</name>
</gene>
<accession>A0A382CAI6</accession>
<organism evidence="1">
    <name type="scientific">marine metagenome</name>
    <dbReference type="NCBI Taxonomy" id="408172"/>
    <lineage>
        <taxon>unclassified sequences</taxon>
        <taxon>metagenomes</taxon>
        <taxon>ecological metagenomes</taxon>
    </lineage>
</organism>
<dbReference type="EMBL" id="UINC01033510">
    <property type="protein sequence ID" value="SVB22914.1"/>
    <property type="molecule type" value="Genomic_DNA"/>
</dbReference>
<sequence length="38" mass="4107">MDAGDRGARSLRTDKLCHCAGPLQSQTDLLSEIYGEVV</sequence>
<name>A0A382CAI6_9ZZZZ</name>
<dbReference type="AlphaFoldDB" id="A0A382CAI6"/>
<feature type="non-terminal residue" evidence="1">
    <location>
        <position position="38"/>
    </location>
</feature>
<proteinExistence type="predicted"/>
<evidence type="ECO:0000313" key="1">
    <source>
        <dbReference type="EMBL" id="SVB22914.1"/>
    </source>
</evidence>
<protein>
    <submittedName>
        <fullName evidence="1">Uncharacterized protein</fullName>
    </submittedName>
</protein>
<reference evidence="1" key="1">
    <citation type="submission" date="2018-05" db="EMBL/GenBank/DDBJ databases">
        <authorList>
            <person name="Lanie J.A."/>
            <person name="Ng W.-L."/>
            <person name="Kazmierczak K.M."/>
            <person name="Andrzejewski T.M."/>
            <person name="Davidsen T.M."/>
            <person name="Wayne K.J."/>
            <person name="Tettelin H."/>
            <person name="Glass J.I."/>
            <person name="Rusch D."/>
            <person name="Podicherti R."/>
            <person name="Tsui H.-C.T."/>
            <person name="Winkler M.E."/>
        </authorList>
    </citation>
    <scope>NUCLEOTIDE SEQUENCE</scope>
</reference>